<evidence type="ECO:0000313" key="3">
    <source>
        <dbReference type="Proteomes" id="UP001178888"/>
    </source>
</evidence>
<proteinExistence type="predicted"/>
<dbReference type="Pfam" id="PF14285">
    <property type="entry name" value="DUF4367"/>
    <property type="match status" value="1"/>
</dbReference>
<dbReference type="Proteomes" id="UP001178888">
    <property type="component" value="Unassembled WGS sequence"/>
</dbReference>
<dbReference type="AlphaFoldDB" id="A0AA90TWK0"/>
<evidence type="ECO:0000259" key="1">
    <source>
        <dbReference type="Pfam" id="PF14285"/>
    </source>
</evidence>
<keyword evidence="3" id="KW-1185">Reference proteome</keyword>
<organism evidence="2 3">
    <name type="scientific">Bacillus salipaludis</name>
    <dbReference type="NCBI Taxonomy" id="2547811"/>
    <lineage>
        <taxon>Bacteria</taxon>
        <taxon>Bacillati</taxon>
        <taxon>Bacillota</taxon>
        <taxon>Bacilli</taxon>
        <taxon>Bacillales</taxon>
        <taxon>Bacillaceae</taxon>
        <taxon>Bacillus</taxon>
    </lineage>
</organism>
<dbReference type="EMBL" id="JAVGVR010000002">
    <property type="protein sequence ID" value="MDQ6600814.1"/>
    <property type="molecule type" value="Genomic_DNA"/>
</dbReference>
<comment type="caution">
    <text evidence="2">The sequence shown here is derived from an EMBL/GenBank/DDBJ whole genome shotgun (WGS) entry which is preliminary data.</text>
</comment>
<evidence type="ECO:0000313" key="2">
    <source>
        <dbReference type="EMBL" id="MDQ6600814.1"/>
    </source>
</evidence>
<dbReference type="InterPro" id="IPR025377">
    <property type="entry name" value="DUF4367"/>
</dbReference>
<feature type="domain" description="DUF4367" evidence="1">
    <location>
        <begin position="57"/>
        <end position="159"/>
    </location>
</feature>
<protein>
    <submittedName>
        <fullName evidence="2">DUF4367 domain-containing protein</fullName>
    </submittedName>
</protein>
<name>A0AA90TWK0_9BACI</name>
<gene>
    <name evidence="2" type="ORF">RCG21_31840</name>
</gene>
<dbReference type="RefSeq" id="WP_308914451.1">
    <property type="nucleotide sequence ID" value="NZ_JAVGVR010000002.1"/>
</dbReference>
<sequence length="160" mass="18292">MALLFRLFLFIILLVSSPMLSMAKGIKYNHNSKTISEIKKDVDFTLLTPKKIPNDWTLDTKTSSWIMLHYMNNKDTKLMVAIHETRGFPLSNDDFPNAQQIEINGSKGYFQEWADRGKSDIKGDTINGGLLNWVQDGTYVEMSSSRLAKEKLLEIARSMK</sequence>
<accession>A0AA90TWK0</accession>
<reference evidence="2" key="1">
    <citation type="submission" date="2023-08" db="EMBL/GenBank/DDBJ databases">
        <title>Nitrogen cycling bacteria in agricultural field soils.</title>
        <authorList>
            <person name="Jang J."/>
        </authorList>
    </citation>
    <scope>NUCLEOTIDE SEQUENCE</scope>
    <source>
        <strain evidence="2">PS3-36</strain>
    </source>
</reference>